<dbReference type="AlphaFoldDB" id="A0A1F5S318"/>
<sequence>MKRGLYGSLSFVHFSFFWYTSSRLQNIKLKNVDQEIKQEFEKMDERFDVLTQIIKSGFDSIDERFNVVDQRFEAVDKRFEKIENRLDSIESRLVEIQRDIQSLRHQLEGLEKRTKEDTDALANDVVEFCKRLDVLEKQAKQLQASQ</sequence>
<accession>A0A1F5S318</accession>
<evidence type="ECO:0008006" key="4">
    <source>
        <dbReference type="Google" id="ProtNLM"/>
    </source>
</evidence>
<feature type="coiled-coil region" evidence="1">
    <location>
        <begin position="72"/>
        <end position="145"/>
    </location>
</feature>
<protein>
    <recommendedName>
        <fullName evidence="4">t-SNARE coiled-coil homology domain-containing protein</fullName>
    </recommendedName>
</protein>
<dbReference type="Proteomes" id="UP000177407">
    <property type="component" value="Unassembled WGS sequence"/>
</dbReference>
<dbReference type="Gene3D" id="3.90.20.10">
    <property type="match status" value="1"/>
</dbReference>
<organism evidence="2 3">
    <name type="scientific">Candidatus Falkowbacteria bacterium RIFOXYA2_FULL_38_12</name>
    <dbReference type="NCBI Taxonomy" id="1797993"/>
    <lineage>
        <taxon>Bacteria</taxon>
        <taxon>Candidatus Falkowiibacteriota</taxon>
    </lineage>
</organism>
<evidence type="ECO:0000313" key="2">
    <source>
        <dbReference type="EMBL" id="OGF20823.1"/>
    </source>
</evidence>
<keyword evidence="1" id="KW-0175">Coiled coil</keyword>
<comment type="caution">
    <text evidence="2">The sequence shown here is derived from an EMBL/GenBank/DDBJ whole genome shotgun (WGS) entry which is preliminary data.</text>
</comment>
<reference evidence="2 3" key="1">
    <citation type="journal article" date="2016" name="Nat. Commun.">
        <title>Thousands of microbial genomes shed light on interconnected biogeochemical processes in an aquifer system.</title>
        <authorList>
            <person name="Anantharaman K."/>
            <person name="Brown C.T."/>
            <person name="Hug L.A."/>
            <person name="Sharon I."/>
            <person name="Castelle C.J."/>
            <person name="Probst A.J."/>
            <person name="Thomas B.C."/>
            <person name="Singh A."/>
            <person name="Wilkins M.J."/>
            <person name="Karaoz U."/>
            <person name="Brodie E.L."/>
            <person name="Williams K.H."/>
            <person name="Hubbard S.S."/>
            <person name="Banfield J.F."/>
        </authorList>
    </citation>
    <scope>NUCLEOTIDE SEQUENCE [LARGE SCALE GENOMIC DNA]</scope>
</reference>
<evidence type="ECO:0000313" key="3">
    <source>
        <dbReference type="Proteomes" id="UP000177407"/>
    </source>
</evidence>
<dbReference type="EMBL" id="MFGA01000020">
    <property type="protein sequence ID" value="OGF20823.1"/>
    <property type="molecule type" value="Genomic_DNA"/>
</dbReference>
<evidence type="ECO:0000256" key="1">
    <source>
        <dbReference type="SAM" id="Coils"/>
    </source>
</evidence>
<dbReference type="SUPFAM" id="SSF57997">
    <property type="entry name" value="Tropomyosin"/>
    <property type="match status" value="1"/>
</dbReference>
<name>A0A1F5S318_9BACT</name>
<gene>
    <name evidence="2" type="ORF">A2257_03595</name>
</gene>
<proteinExistence type="predicted"/>